<comment type="pathway">
    <text evidence="2">Protein modification; protein glycosylation.</text>
</comment>
<keyword evidence="5" id="KW-0812">Transmembrane</keyword>
<dbReference type="AlphaFoldDB" id="A0A2V1AXA1"/>
<evidence type="ECO:0000256" key="5">
    <source>
        <dbReference type="ARBA" id="ARBA00022692"/>
    </source>
</evidence>
<comment type="caution">
    <text evidence="11">The sequence shown here is derived from an EMBL/GenBank/DDBJ whole genome shotgun (WGS) entry which is preliminary data.</text>
</comment>
<evidence type="ECO:0000313" key="11">
    <source>
        <dbReference type="EMBL" id="PVH22136.1"/>
    </source>
</evidence>
<evidence type="ECO:0008006" key="13">
    <source>
        <dbReference type="Google" id="ProtNLM"/>
    </source>
</evidence>
<protein>
    <recommendedName>
        <fullName evidence="13">Alpha-1,2-mannosyltransferase MNN2</fullName>
    </recommendedName>
</protein>
<dbReference type="InterPro" id="IPR029044">
    <property type="entry name" value="Nucleotide-diphossugar_trans"/>
</dbReference>
<evidence type="ECO:0000256" key="2">
    <source>
        <dbReference type="ARBA" id="ARBA00004922"/>
    </source>
</evidence>
<dbReference type="STRING" id="45357.A0A2V1AXA1"/>
<organism evidence="11 12">
    <name type="scientific">Candidozyma haemuli</name>
    <dbReference type="NCBI Taxonomy" id="45357"/>
    <lineage>
        <taxon>Eukaryota</taxon>
        <taxon>Fungi</taxon>
        <taxon>Dikarya</taxon>
        <taxon>Ascomycota</taxon>
        <taxon>Saccharomycotina</taxon>
        <taxon>Pichiomycetes</taxon>
        <taxon>Metschnikowiaceae</taxon>
        <taxon>Candidozyma</taxon>
    </lineage>
</organism>
<dbReference type="Proteomes" id="UP000244309">
    <property type="component" value="Unassembled WGS sequence"/>
</dbReference>
<dbReference type="GO" id="GO:0000026">
    <property type="term" value="F:alpha-1,2-mannosyltransferase activity"/>
    <property type="evidence" value="ECO:0007669"/>
    <property type="project" value="TreeGrafter"/>
</dbReference>
<evidence type="ECO:0000256" key="7">
    <source>
        <dbReference type="ARBA" id="ARBA00022989"/>
    </source>
</evidence>
<dbReference type="EMBL" id="PKFO01000006">
    <property type="protein sequence ID" value="PVH22136.1"/>
    <property type="molecule type" value="Genomic_DNA"/>
</dbReference>
<sequence length="719" mass="81227">MISLPAKWTRILVAALAGVILLNFLSTAFSDRSSPKFDASLGKTNSGFFHADGSKDLLKVGSNGADDKAGDDKGSDDKGSDDKSGDDKGSDESESKPVEEELTEIDTDTGPINKAKPPVLEKQLRKYFDDRDKGLLIISSEVGDPNVPEYETYDIKQLIKENKNKKKFEVTQIKAYDYSAMEKQVQLSQSNGGITDALQLIDFRKFFIDFIQEIWTSIEAARPSVGGINNDAHYSQAKASNKFVSNNGKIPVYGGHWRESYLAEPVRTKEYLSHFLRITTQEKNALHRSHSSFMESKPNAFPSQLLKAGKKFGFMEGDGIVYLGGGKYNQLVLLSISLLRQSGSKLPIEVILPSKNDYDLDLCNNILPSFNGRCKVMSDYLPDKLVGGLKNFQLKSVALLISSFKNVLYLDSDNLPVKNPDYLFVNKPFTEKHMIIWPDLWRRSTSPNFYDIADIEVDPEWQMRNSYFPGDERGTTKDKISLHDTKGTMPEASSETGQFMINKEAHFGTLILSLYYNYYGPDFYYPLLSQGAAGEGDKDTFIAAAHKLDLPYYQVVEFNREFGPEKPNKKHEYFGMGQYDPIVDYHNGILGLTNAANTENFANDNEDPSKSNYDFHYYKASSLMFVHANWPKYYIDEMFGDSNSNGRGPKDGNGNRRRLYTDYLKKETREFDFELEVMKHAETWFCKGTVNLHNLSPPGSPEREKACGSIRDQIDYLRG</sequence>
<feature type="compositionally biased region" description="Basic and acidic residues" evidence="10">
    <location>
        <begin position="65"/>
        <end position="99"/>
    </location>
</feature>
<comment type="subcellular location">
    <subcellularLocation>
        <location evidence="1">Golgi apparatus membrane</location>
        <topology evidence="1">Single-pass type II membrane protein</topology>
    </subcellularLocation>
</comment>
<evidence type="ECO:0000256" key="4">
    <source>
        <dbReference type="ARBA" id="ARBA00022679"/>
    </source>
</evidence>
<keyword evidence="8" id="KW-0333">Golgi apparatus</keyword>
<dbReference type="InterPro" id="IPR022751">
    <property type="entry name" value="Alpha_mannosyltransferase"/>
</dbReference>
<dbReference type="GeneID" id="37010135"/>
<reference evidence="11 12" key="1">
    <citation type="submission" date="2017-12" db="EMBL/GenBank/DDBJ databases">
        <title>Genome Sequence of a Multidrug-Resistant Candida haemulonii Isolate from a Patient with Chronic Leg Ulcers in Israel.</title>
        <authorList>
            <person name="Chow N.A."/>
            <person name="Gade L."/>
            <person name="Batra D."/>
            <person name="Rowe L.A."/>
            <person name="Ben-Ami R."/>
            <person name="Loparev V.N."/>
            <person name="Litvintseva A.P."/>
        </authorList>
    </citation>
    <scope>NUCLEOTIDE SEQUENCE [LARGE SCALE GENOMIC DNA]</scope>
    <source>
        <strain evidence="11 12">B11899</strain>
    </source>
</reference>
<dbReference type="PANTHER" id="PTHR31646:SF1">
    <property type="entry name" value="ALPHA-1,2-MANNOSYLTRANSFERASE MNN2"/>
    <property type="match status" value="1"/>
</dbReference>
<accession>A0A2V1AXA1</accession>
<evidence type="ECO:0000256" key="8">
    <source>
        <dbReference type="ARBA" id="ARBA00023034"/>
    </source>
</evidence>
<keyword evidence="12" id="KW-1185">Reference proteome</keyword>
<dbReference type="PANTHER" id="PTHR31646">
    <property type="entry name" value="ALPHA-1,2-MANNOSYLTRANSFERASE MNN2"/>
    <property type="match status" value="1"/>
</dbReference>
<dbReference type="Pfam" id="PF11051">
    <property type="entry name" value="Mannosyl_trans3"/>
    <property type="match status" value="1"/>
</dbReference>
<keyword evidence="9" id="KW-0472">Membrane</keyword>
<evidence type="ECO:0000256" key="9">
    <source>
        <dbReference type="ARBA" id="ARBA00023136"/>
    </source>
</evidence>
<evidence type="ECO:0000256" key="3">
    <source>
        <dbReference type="ARBA" id="ARBA00009105"/>
    </source>
</evidence>
<comment type="similarity">
    <text evidence="3">Belongs to the MNN1/MNT family.</text>
</comment>
<keyword evidence="4" id="KW-0808">Transferase</keyword>
<evidence type="ECO:0000256" key="6">
    <source>
        <dbReference type="ARBA" id="ARBA00022968"/>
    </source>
</evidence>
<evidence type="ECO:0000256" key="1">
    <source>
        <dbReference type="ARBA" id="ARBA00004323"/>
    </source>
</evidence>
<dbReference type="VEuPathDB" id="FungiDB:CXQ85_004805"/>
<dbReference type="SUPFAM" id="SSF53448">
    <property type="entry name" value="Nucleotide-diphospho-sugar transferases"/>
    <property type="match status" value="1"/>
</dbReference>
<evidence type="ECO:0000313" key="12">
    <source>
        <dbReference type="Proteomes" id="UP000244309"/>
    </source>
</evidence>
<keyword evidence="6" id="KW-0735">Signal-anchor</keyword>
<dbReference type="OrthoDB" id="430354at2759"/>
<name>A0A2V1AXA1_9ASCO</name>
<dbReference type="RefSeq" id="XP_025343076.1">
    <property type="nucleotide sequence ID" value="XM_025488414.1"/>
</dbReference>
<feature type="region of interest" description="Disordered" evidence="10">
    <location>
        <begin position="60"/>
        <end position="116"/>
    </location>
</feature>
<dbReference type="GO" id="GO:0000139">
    <property type="term" value="C:Golgi membrane"/>
    <property type="evidence" value="ECO:0007669"/>
    <property type="project" value="UniProtKB-SubCell"/>
</dbReference>
<keyword evidence="7" id="KW-1133">Transmembrane helix</keyword>
<evidence type="ECO:0000256" key="10">
    <source>
        <dbReference type="SAM" id="MobiDB-lite"/>
    </source>
</evidence>
<gene>
    <name evidence="11" type="ORF">CXQ85_004805</name>
</gene>
<dbReference type="GO" id="GO:0046354">
    <property type="term" value="P:mannan biosynthetic process"/>
    <property type="evidence" value="ECO:0007669"/>
    <property type="project" value="TreeGrafter"/>
</dbReference>
<proteinExistence type="inferred from homology"/>